<feature type="domain" description="PIN" evidence="1">
    <location>
        <begin position="4"/>
        <end position="123"/>
    </location>
</feature>
<proteinExistence type="predicted"/>
<dbReference type="InterPro" id="IPR041705">
    <property type="entry name" value="PIN_Sll0205"/>
</dbReference>
<dbReference type="Gene3D" id="3.40.50.1010">
    <property type="entry name" value="5'-nuclease"/>
    <property type="match status" value="1"/>
</dbReference>
<keyword evidence="3" id="KW-1185">Reference proteome</keyword>
<dbReference type="InterPro" id="IPR002716">
    <property type="entry name" value="PIN_dom"/>
</dbReference>
<reference evidence="2 3" key="1">
    <citation type="submission" date="2014-02" db="EMBL/GenBank/DDBJ databases">
        <authorList>
            <person name="Genoscope - CEA"/>
        </authorList>
    </citation>
    <scope>NUCLEOTIDE SEQUENCE [LARGE SCALE GENOMIC DNA]</scope>
    <source>
        <strain evidence="2 3">PCC 8005</strain>
    </source>
</reference>
<accession>A0A9P1P1N8</accession>
<dbReference type="PANTHER" id="PTHR36173:SF2">
    <property type="entry name" value="RIBONUCLEASE VAPC16"/>
    <property type="match status" value="1"/>
</dbReference>
<dbReference type="CDD" id="cd09872">
    <property type="entry name" value="PIN_Sll0205-like"/>
    <property type="match status" value="1"/>
</dbReference>
<dbReference type="InterPro" id="IPR052919">
    <property type="entry name" value="TA_system_RNase"/>
</dbReference>
<protein>
    <recommendedName>
        <fullName evidence="1">PIN domain-containing protein</fullName>
    </recommendedName>
</protein>
<dbReference type="PANTHER" id="PTHR36173">
    <property type="entry name" value="RIBONUCLEASE VAPC16-RELATED"/>
    <property type="match status" value="1"/>
</dbReference>
<dbReference type="SUPFAM" id="SSF88723">
    <property type="entry name" value="PIN domain-like"/>
    <property type="match status" value="1"/>
</dbReference>
<gene>
    <name evidence="2" type="ORF">ARTHRO_60777</name>
</gene>
<dbReference type="AlphaFoldDB" id="A0A9P1P1N8"/>
<evidence type="ECO:0000259" key="1">
    <source>
        <dbReference type="Pfam" id="PF01850"/>
    </source>
</evidence>
<dbReference type="EMBL" id="FO818640">
    <property type="protein sequence ID" value="CDM98176.1"/>
    <property type="molecule type" value="Genomic_DNA"/>
</dbReference>
<dbReference type="RefSeq" id="WP_006670553.1">
    <property type="nucleotide sequence ID" value="NZ_FO818640.1"/>
</dbReference>
<evidence type="ECO:0000313" key="3">
    <source>
        <dbReference type="Proteomes" id="UP000032946"/>
    </source>
</evidence>
<dbReference type="InterPro" id="IPR029060">
    <property type="entry name" value="PIN-like_dom_sf"/>
</dbReference>
<dbReference type="Proteomes" id="UP000032946">
    <property type="component" value="Chromosome"/>
</dbReference>
<organism evidence="2 3">
    <name type="scientific">Limnospira indica PCC 8005</name>
    <dbReference type="NCBI Taxonomy" id="376219"/>
    <lineage>
        <taxon>Bacteria</taxon>
        <taxon>Bacillati</taxon>
        <taxon>Cyanobacteriota</taxon>
        <taxon>Cyanophyceae</taxon>
        <taxon>Oscillatoriophycideae</taxon>
        <taxon>Oscillatoriales</taxon>
        <taxon>Sirenicapillariaceae</taxon>
        <taxon>Limnospira</taxon>
    </lineage>
</organism>
<name>A0A9P1P1N8_9CYAN</name>
<sequence length="128" mass="14471">MRLLLDTHILIWLIEGNPNLSQTARQAIEDESNTLHLSIVSLWEITIKTSLGKLELAIPLEQIVINFILPSGIQILPIQLSHLLILQTLPFHHRDPFDRLLISQAKSEGLTLVSGDGMFEQYEVKILS</sequence>
<dbReference type="Pfam" id="PF01850">
    <property type="entry name" value="PIN"/>
    <property type="match status" value="1"/>
</dbReference>
<evidence type="ECO:0000313" key="2">
    <source>
        <dbReference type="EMBL" id="CDM98176.1"/>
    </source>
</evidence>